<reference evidence="8 9" key="1">
    <citation type="submission" date="2020-07" db="EMBL/GenBank/DDBJ databases">
        <title>Sequencing the genomes of 1000 actinobacteria strains.</title>
        <authorList>
            <person name="Klenk H.-P."/>
        </authorList>
    </citation>
    <scope>NUCLEOTIDE SEQUENCE [LARGE SCALE GENOMIC DNA]</scope>
    <source>
        <strain evidence="8 9">DSM 26487</strain>
    </source>
</reference>
<dbReference type="SUPFAM" id="SSF55874">
    <property type="entry name" value="ATPase domain of HSP90 chaperone/DNA topoisomerase II/histidine kinase"/>
    <property type="match status" value="1"/>
</dbReference>
<evidence type="ECO:0000256" key="2">
    <source>
        <dbReference type="ARBA" id="ARBA00012438"/>
    </source>
</evidence>
<name>A0A7Z0DK25_9ACTN</name>
<dbReference type="Proteomes" id="UP000564496">
    <property type="component" value="Unassembled WGS sequence"/>
</dbReference>
<keyword evidence="3" id="KW-0597">Phosphoprotein</keyword>
<dbReference type="PRINTS" id="PR00344">
    <property type="entry name" value="BCTRLSENSOR"/>
</dbReference>
<dbReference type="InterPro" id="IPR003594">
    <property type="entry name" value="HATPase_dom"/>
</dbReference>
<evidence type="ECO:0000256" key="6">
    <source>
        <dbReference type="ARBA" id="ARBA00023012"/>
    </source>
</evidence>
<keyword evidence="9" id="KW-1185">Reference proteome</keyword>
<protein>
    <recommendedName>
        <fullName evidence="2">histidine kinase</fullName>
        <ecNumber evidence="2">2.7.13.3</ecNumber>
    </recommendedName>
</protein>
<feature type="domain" description="Histidine kinase" evidence="7">
    <location>
        <begin position="1"/>
        <end position="175"/>
    </location>
</feature>
<dbReference type="EC" id="2.7.13.3" evidence="2"/>
<dbReference type="PROSITE" id="PS50109">
    <property type="entry name" value="HIS_KIN"/>
    <property type="match status" value="1"/>
</dbReference>
<keyword evidence="4" id="KW-0808">Transferase</keyword>
<accession>A0A7Z0DK25</accession>
<organism evidence="8 9">
    <name type="scientific">Nocardioides panzhihuensis</name>
    <dbReference type="NCBI Taxonomy" id="860243"/>
    <lineage>
        <taxon>Bacteria</taxon>
        <taxon>Bacillati</taxon>
        <taxon>Actinomycetota</taxon>
        <taxon>Actinomycetes</taxon>
        <taxon>Propionibacteriales</taxon>
        <taxon>Nocardioidaceae</taxon>
        <taxon>Nocardioides</taxon>
    </lineage>
</organism>
<dbReference type="EMBL" id="JACBZR010000001">
    <property type="protein sequence ID" value="NYI77066.1"/>
    <property type="molecule type" value="Genomic_DNA"/>
</dbReference>
<evidence type="ECO:0000313" key="8">
    <source>
        <dbReference type="EMBL" id="NYI77066.1"/>
    </source>
</evidence>
<evidence type="ECO:0000256" key="3">
    <source>
        <dbReference type="ARBA" id="ARBA00022553"/>
    </source>
</evidence>
<dbReference type="Pfam" id="PF02518">
    <property type="entry name" value="HATPase_c"/>
    <property type="match status" value="1"/>
</dbReference>
<evidence type="ECO:0000256" key="4">
    <source>
        <dbReference type="ARBA" id="ARBA00022679"/>
    </source>
</evidence>
<dbReference type="RefSeq" id="WP_246321815.1">
    <property type="nucleotide sequence ID" value="NZ_JACBZR010000001.1"/>
</dbReference>
<dbReference type="GO" id="GO:0000155">
    <property type="term" value="F:phosphorelay sensor kinase activity"/>
    <property type="evidence" value="ECO:0007669"/>
    <property type="project" value="TreeGrafter"/>
</dbReference>
<evidence type="ECO:0000259" key="7">
    <source>
        <dbReference type="PROSITE" id="PS50109"/>
    </source>
</evidence>
<comment type="caution">
    <text evidence="8">The sequence shown here is derived from an EMBL/GenBank/DDBJ whole genome shotgun (WGS) entry which is preliminary data.</text>
</comment>
<dbReference type="InterPro" id="IPR004358">
    <property type="entry name" value="Sig_transdc_His_kin-like_C"/>
</dbReference>
<dbReference type="AlphaFoldDB" id="A0A7Z0DK25"/>
<dbReference type="InterPro" id="IPR036890">
    <property type="entry name" value="HATPase_C_sf"/>
</dbReference>
<comment type="catalytic activity">
    <reaction evidence="1">
        <text>ATP + protein L-histidine = ADP + protein N-phospho-L-histidine.</text>
        <dbReference type="EC" id="2.7.13.3"/>
    </reaction>
</comment>
<dbReference type="InterPro" id="IPR005467">
    <property type="entry name" value="His_kinase_dom"/>
</dbReference>
<dbReference type="CDD" id="cd00075">
    <property type="entry name" value="HATPase"/>
    <property type="match status" value="1"/>
</dbReference>
<gene>
    <name evidence="8" type="ORF">BJ988_001714</name>
</gene>
<dbReference type="PANTHER" id="PTHR43547:SF2">
    <property type="entry name" value="HYBRID SIGNAL TRANSDUCTION HISTIDINE KINASE C"/>
    <property type="match status" value="1"/>
</dbReference>
<dbReference type="SMART" id="SM00387">
    <property type="entry name" value="HATPase_c"/>
    <property type="match status" value="1"/>
</dbReference>
<evidence type="ECO:0000313" key="9">
    <source>
        <dbReference type="Proteomes" id="UP000564496"/>
    </source>
</evidence>
<proteinExistence type="predicted"/>
<keyword evidence="5 8" id="KW-0418">Kinase</keyword>
<dbReference type="PANTHER" id="PTHR43547">
    <property type="entry name" value="TWO-COMPONENT HISTIDINE KINASE"/>
    <property type="match status" value="1"/>
</dbReference>
<dbReference type="Gene3D" id="3.30.565.10">
    <property type="entry name" value="Histidine kinase-like ATPase, C-terminal domain"/>
    <property type="match status" value="1"/>
</dbReference>
<dbReference type="FunFam" id="3.30.565.10:FF:000006">
    <property type="entry name" value="Sensor histidine kinase WalK"/>
    <property type="match status" value="1"/>
</dbReference>
<keyword evidence="6" id="KW-0902">Two-component regulatory system</keyword>
<evidence type="ECO:0000256" key="1">
    <source>
        <dbReference type="ARBA" id="ARBA00000085"/>
    </source>
</evidence>
<evidence type="ECO:0000256" key="5">
    <source>
        <dbReference type="ARBA" id="ARBA00022777"/>
    </source>
</evidence>
<sequence>MARLATDLDAVSRAEEGRLQLTLEPAVPADLIRVAQDTVAARFEEKHIRIVATATGSGRVVVDRIRFLQVLTNLLDNARRHTPAGGTVTVQTQREQDWITVSVTDPGDGIPPAQLPHIFERFYRGDAARSRDEQGSGIGLTISRAIVEAHGGHLEAFSRGPGKGATFTLRVPALTTND</sequence>